<keyword evidence="3 7" id="KW-0479">Metal-binding</keyword>
<gene>
    <name evidence="9" type="ORF">RBB81_23160</name>
</gene>
<evidence type="ECO:0000259" key="8">
    <source>
        <dbReference type="PROSITE" id="PS51007"/>
    </source>
</evidence>
<keyword evidence="5" id="KW-0560">Oxidoreductase</keyword>
<evidence type="ECO:0000256" key="4">
    <source>
        <dbReference type="ARBA" id="ARBA00022729"/>
    </source>
</evidence>
<dbReference type="GO" id="GO:0004130">
    <property type="term" value="F:cytochrome-c peroxidase activity"/>
    <property type="evidence" value="ECO:0007669"/>
    <property type="project" value="TreeGrafter"/>
</dbReference>
<keyword evidence="9" id="KW-0575">Peroxidase</keyword>
<name>A0AAU7Z154_9BACT</name>
<dbReference type="GO" id="GO:0030313">
    <property type="term" value="C:cell envelope"/>
    <property type="evidence" value="ECO:0007669"/>
    <property type="project" value="UniProtKB-SubCell"/>
</dbReference>
<evidence type="ECO:0000256" key="6">
    <source>
        <dbReference type="ARBA" id="ARBA00023004"/>
    </source>
</evidence>
<feature type="domain" description="Cytochrome c" evidence="8">
    <location>
        <begin position="317"/>
        <end position="538"/>
    </location>
</feature>
<dbReference type="AlphaFoldDB" id="A0AAU7Z154"/>
<dbReference type="Pfam" id="PF03150">
    <property type="entry name" value="CCP_MauG"/>
    <property type="match status" value="1"/>
</dbReference>
<dbReference type="KEGG" id="tgi:RBB81_23160"/>
<dbReference type="SUPFAM" id="SSF46626">
    <property type="entry name" value="Cytochrome c"/>
    <property type="match status" value="2"/>
</dbReference>
<keyword evidence="2 7" id="KW-0349">Heme</keyword>
<keyword evidence="6 7" id="KW-0408">Iron</keyword>
<reference evidence="9" key="1">
    <citation type="submission" date="2023-08" db="EMBL/GenBank/DDBJ databases">
        <authorList>
            <person name="Messyasz A."/>
            <person name="Mannisto M.K."/>
            <person name="Kerkhof L.J."/>
            <person name="Haggblom M."/>
        </authorList>
    </citation>
    <scope>NUCLEOTIDE SEQUENCE</scope>
    <source>
        <strain evidence="9">M8UP39</strain>
    </source>
</reference>
<dbReference type="PANTHER" id="PTHR30600:SF10">
    <property type="entry name" value="BLL6722 PROTEIN"/>
    <property type="match status" value="1"/>
</dbReference>
<evidence type="ECO:0000256" key="2">
    <source>
        <dbReference type="ARBA" id="ARBA00022617"/>
    </source>
</evidence>
<dbReference type="PROSITE" id="PS51007">
    <property type="entry name" value="CYTC"/>
    <property type="match status" value="1"/>
</dbReference>
<evidence type="ECO:0000313" key="9">
    <source>
        <dbReference type="EMBL" id="XCB22437.1"/>
    </source>
</evidence>
<dbReference type="InterPro" id="IPR036909">
    <property type="entry name" value="Cyt_c-like_dom_sf"/>
</dbReference>
<dbReference type="GO" id="GO:0009055">
    <property type="term" value="F:electron transfer activity"/>
    <property type="evidence" value="ECO:0007669"/>
    <property type="project" value="InterPro"/>
</dbReference>
<dbReference type="InterPro" id="IPR009056">
    <property type="entry name" value="Cyt_c-like_dom"/>
</dbReference>
<keyword evidence="4" id="KW-0732">Signal</keyword>
<accession>A0AAU7Z154</accession>
<comment type="subcellular location">
    <subcellularLocation>
        <location evidence="1">Cell envelope</location>
    </subcellularLocation>
</comment>
<organism evidence="9">
    <name type="scientific">Tunturiibacter gelidiferens</name>
    <dbReference type="NCBI Taxonomy" id="3069689"/>
    <lineage>
        <taxon>Bacteria</taxon>
        <taxon>Pseudomonadati</taxon>
        <taxon>Acidobacteriota</taxon>
        <taxon>Terriglobia</taxon>
        <taxon>Terriglobales</taxon>
        <taxon>Acidobacteriaceae</taxon>
        <taxon>Tunturiibacter</taxon>
    </lineage>
</organism>
<evidence type="ECO:0000256" key="5">
    <source>
        <dbReference type="ARBA" id="ARBA00023002"/>
    </source>
</evidence>
<dbReference type="Gene3D" id="1.10.760.10">
    <property type="entry name" value="Cytochrome c-like domain"/>
    <property type="match status" value="2"/>
</dbReference>
<dbReference type="GO" id="GO:0020037">
    <property type="term" value="F:heme binding"/>
    <property type="evidence" value="ECO:0007669"/>
    <property type="project" value="InterPro"/>
</dbReference>
<reference evidence="9" key="2">
    <citation type="journal article" date="2024" name="Environ. Microbiol.">
        <title>Genome analysis and description of Tunturibacter gen. nov. expands the diversity of Terriglobia in tundra soils.</title>
        <authorList>
            <person name="Messyasz A."/>
            <person name="Mannisto M.K."/>
            <person name="Kerkhof L.J."/>
            <person name="Haggblom M.M."/>
        </authorList>
    </citation>
    <scope>NUCLEOTIDE SEQUENCE</scope>
    <source>
        <strain evidence="9">M8UP39</strain>
    </source>
</reference>
<protein>
    <submittedName>
        <fullName evidence="9">Cytochrome c peroxidase</fullName>
    </submittedName>
</protein>
<dbReference type="RefSeq" id="WP_353072326.1">
    <property type="nucleotide sequence ID" value="NZ_CP132938.1"/>
</dbReference>
<dbReference type="InterPro" id="IPR004852">
    <property type="entry name" value="Di-haem_cyt_c_peroxidsae"/>
</dbReference>
<dbReference type="PANTHER" id="PTHR30600">
    <property type="entry name" value="CYTOCHROME C PEROXIDASE-RELATED"/>
    <property type="match status" value="1"/>
</dbReference>
<evidence type="ECO:0000256" key="3">
    <source>
        <dbReference type="ARBA" id="ARBA00022723"/>
    </source>
</evidence>
<evidence type="ECO:0000256" key="1">
    <source>
        <dbReference type="ARBA" id="ARBA00004196"/>
    </source>
</evidence>
<sequence length="594" mass="64718">MDRRMLAIGAVVVVCVVALLMTSTKRTVPPRRGPVLSGSVYNPYPLGILPPDLNSEIDRVEREVDVIEDRALARWHGLQPPILTGQPPVLRDIGTEAVETLGELMLFDKNISTNRNQACASCHMPYVGFGGPIPSVNLTISAFPGSVHTRAGKRTPQRHPYSPFFPVLQYNQAQGQFFGGNFFDSRATGYLLRIPDAEQAQGPPVDTQEMGLPDTACIAFRLSQAVYRPLFEEVWGKGSFEINFPRETEQICATPGGAAVFGGSTTSIPLSAADRTRANTVYDRWAQSIDAYEQSAQVSAFSSKFDAFLAGKYKLTPEEMAGFKLFDGKGNCNSCHLDGRGTTLKLNQTDTSSAAMVNPLFTCFGSANEGLPLNPRDSFYYETTPDAYGFTANPYGFGYRDLGLGTFLRSGFGSGPNPNMNWKQYAPAADGQMQVSSARDVAMTPPQCPTTEAPGPYFQKAFFHNGYIKSLKQLVHFYNTRDKYAYPVTSGHCPKGTTEKVDCWPTPEVRNNIDMTSGNLGLTDKEEDEMVAFLQTLSDGFTRPYRNNDTYTGACMRGGSAATQGNELLIPTPPLPPCASAICGVTPVPKPPIP</sequence>
<dbReference type="GO" id="GO:0046872">
    <property type="term" value="F:metal ion binding"/>
    <property type="evidence" value="ECO:0007669"/>
    <property type="project" value="UniProtKB-KW"/>
</dbReference>
<proteinExistence type="predicted"/>
<dbReference type="EMBL" id="CP132938">
    <property type="protein sequence ID" value="XCB22437.1"/>
    <property type="molecule type" value="Genomic_DNA"/>
</dbReference>
<evidence type="ECO:0000256" key="7">
    <source>
        <dbReference type="PROSITE-ProRule" id="PRU00433"/>
    </source>
</evidence>
<dbReference type="InterPro" id="IPR051395">
    <property type="entry name" value="Cytochrome_c_Peroxidase/MauG"/>
</dbReference>